<name>A0A7V7UUD4_9BACI</name>
<accession>A0A7V7UUD4</accession>
<evidence type="ECO:0000313" key="2">
    <source>
        <dbReference type="EMBL" id="KAB2331413.1"/>
    </source>
</evidence>
<protein>
    <recommendedName>
        <fullName evidence="4">DUF3311 domain-containing protein</fullName>
    </recommendedName>
</protein>
<evidence type="ECO:0008006" key="4">
    <source>
        <dbReference type="Google" id="ProtNLM"/>
    </source>
</evidence>
<keyword evidence="1" id="KW-0472">Membrane</keyword>
<organism evidence="2 3">
    <name type="scientific">Bacillus mesophilum</name>
    <dbReference type="NCBI Taxonomy" id="1071718"/>
    <lineage>
        <taxon>Bacteria</taxon>
        <taxon>Bacillati</taxon>
        <taxon>Bacillota</taxon>
        <taxon>Bacilli</taxon>
        <taxon>Bacillales</taxon>
        <taxon>Bacillaceae</taxon>
        <taxon>Bacillus</taxon>
    </lineage>
</organism>
<keyword evidence="1" id="KW-0812">Transmembrane</keyword>
<dbReference type="EMBL" id="WBOT01000005">
    <property type="protein sequence ID" value="KAB2331413.1"/>
    <property type="molecule type" value="Genomic_DNA"/>
</dbReference>
<feature type="transmembrane region" description="Helical" evidence="1">
    <location>
        <begin position="42"/>
        <end position="62"/>
    </location>
</feature>
<keyword evidence="3" id="KW-1185">Reference proteome</keyword>
<gene>
    <name evidence="2" type="ORF">F7732_16345</name>
</gene>
<evidence type="ECO:0000313" key="3">
    <source>
        <dbReference type="Proteomes" id="UP000441354"/>
    </source>
</evidence>
<sequence length="82" mass="9877">MKKEIKEPIRKKWIWIILVLITLGNVPWYFSDSMVEPYVFGFPFWGFIILIFSVILSAYLSWLCMTQWNIVENEEEAEREEA</sequence>
<feature type="transmembrane region" description="Helical" evidence="1">
    <location>
        <begin position="12"/>
        <end position="30"/>
    </location>
</feature>
<dbReference type="AlphaFoldDB" id="A0A7V7UUD4"/>
<dbReference type="RefSeq" id="WP_151575071.1">
    <property type="nucleotide sequence ID" value="NZ_WBOT01000005.1"/>
</dbReference>
<dbReference type="OrthoDB" id="2112928at2"/>
<evidence type="ECO:0000256" key="1">
    <source>
        <dbReference type="SAM" id="Phobius"/>
    </source>
</evidence>
<dbReference type="Proteomes" id="UP000441354">
    <property type="component" value="Unassembled WGS sequence"/>
</dbReference>
<proteinExistence type="predicted"/>
<keyword evidence="1" id="KW-1133">Transmembrane helix</keyword>
<comment type="caution">
    <text evidence="2">The sequence shown here is derived from an EMBL/GenBank/DDBJ whole genome shotgun (WGS) entry which is preliminary data.</text>
</comment>
<reference evidence="2 3" key="1">
    <citation type="journal article" date="2014" name="Arch. Microbiol.">
        <title>Bacillus mesophilum sp. nov., strain IITR-54T, a novel 4-chlorobiphenyl dechlorinating bacterium.</title>
        <authorList>
            <person name="Manickam N."/>
            <person name="Singh N.K."/>
            <person name="Bajaj A."/>
            <person name="Kumar R.M."/>
            <person name="Kaur G."/>
            <person name="Kaur N."/>
            <person name="Bala M."/>
            <person name="Kumar A."/>
            <person name="Mayilraj S."/>
        </authorList>
    </citation>
    <scope>NUCLEOTIDE SEQUENCE [LARGE SCALE GENOMIC DNA]</scope>
    <source>
        <strain evidence="2 3">IITR-54</strain>
    </source>
</reference>